<keyword evidence="5" id="KW-1015">Disulfide bond</keyword>
<keyword evidence="6" id="KW-0325">Glycoprotein</keyword>
<dbReference type="InterPro" id="IPR014716">
    <property type="entry name" value="Fibrinogen_a/b/g_C_1"/>
</dbReference>
<dbReference type="PANTHER" id="PTHR47221:SF6">
    <property type="entry name" value="FIBRINOGEN ALPHA CHAIN"/>
    <property type="match status" value="1"/>
</dbReference>
<dbReference type="InterPro" id="IPR036056">
    <property type="entry name" value="Fibrinogen-like_C"/>
</dbReference>
<dbReference type="PANTHER" id="PTHR47221">
    <property type="entry name" value="FIBRINOGEN ALPHA CHAIN"/>
    <property type="match status" value="1"/>
</dbReference>
<dbReference type="SUPFAM" id="SSF56496">
    <property type="entry name" value="Fibrinogen C-terminal domain-like"/>
    <property type="match status" value="1"/>
</dbReference>
<dbReference type="OrthoDB" id="7735550at2759"/>
<evidence type="ECO:0000256" key="1">
    <source>
        <dbReference type="ARBA" id="ARBA00004613"/>
    </source>
</evidence>
<dbReference type="GO" id="GO:0034116">
    <property type="term" value="P:positive regulation of heterotypic cell-cell adhesion"/>
    <property type="evidence" value="ECO:0007669"/>
    <property type="project" value="TreeGrafter"/>
</dbReference>
<keyword evidence="4" id="KW-0175">Coiled coil</keyword>
<protein>
    <recommendedName>
        <fullName evidence="8">Fibrinogen C-terminal domain-containing protein</fullName>
    </recommendedName>
</protein>
<accession>A0A7M6DPK0</accession>
<evidence type="ECO:0000256" key="5">
    <source>
        <dbReference type="ARBA" id="ARBA00023157"/>
    </source>
</evidence>
<proteinExistence type="predicted"/>
<comment type="subcellular location">
    <subcellularLocation>
        <location evidence="1">Secreted</location>
    </subcellularLocation>
</comment>
<name>A0A7M6DPK0_9CNID</name>
<keyword evidence="2" id="KW-0964">Secreted</keyword>
<dbReference type="SMART" id="SM00186">
    <property type="entry name" value="FBG"/>
    <property type="match status" value="1"/>
</dbReference>
<keyword evidence="3 7" id="KW-0732">Signal</keyword>
<evidence type="ECO:0000256" key="4">
    <source>
        <dbReference type="ARBA" id="ARBA00023054"/>
    </source>
</evidence>
<evidence type="ECO:0000259" key="8">
    <source>
        <dbReference type="PROSITE" id="PS51406"/>
    </source>
</evidence>
<evidence type="ECO:0000256" key="2">
    <source>
        <dbReference type="ARBA" id="ARBA00022525"/>
    </source>
</evidence>
<evidence type="ECO:0000256" key="3">
    <source>
        <dbReference type="ARBA" id="ARBA00022729"/>
    </source>
</evidence>
<evidence type="ECO:0000256" key="7">
    <source>
        <dbReference type="SAM" id="SignalP"/>
    </source>
</evidence>
<dbReference type="Pfam" id="PF00147">
    <property type="entry name" value="Fibrinogen_C"/>
    <property type="match status" value="1"/>
</dbReference>
<dbReference type="Proteomes" id="UP000594262">
    <property type="component" value="Unplaced"/>
</dbReference>
<feature type="domain" description="Fibrinogen C-terminal" evidence="8">
    <location>
        <begin position="73"/>
        <end position="295"/>
    </location>
</feature>
<organism evidence="9 10">
    <name type="scientific">Clytia hemisphaerica</name>
    <dbReference type="NCBI Taxonomy" id="252671"/>
    <lineage>
        <taxon>Eukaryota</taxon>
        <taxon>Metazoa</taxon>
        <taxon>Cnidaria</taxon>
        <taxon>Hydrozoa</taxon>
        <taxon>Hydroidolina</taxon>
        <taxon>Leptothecata</taxon>
        <taxon>Obeliida</taxon>
        <taxon>Clytiidae</taxon>
        <taxon>Clytia</taxon>
    </lineage>
</organism>
<dbReference type="PROSITE" id="PS51406">
    <property type="entry name" value="FIBRINOGEN_C_2"/>
    <property type="match status" value="1"/>
</dbReference>
<dbReference type="RefSeq" id="XP_066933110.1">
    <property type="nucleotide sequence ID" value="XM_067077009.1"/>
</dbReference>
<sequence>MALTRLQVFVLIILQWFAWTEATGNATIDDLVDQSISNLQQIRLKYKSLALISKLYGRCGPCKPIPKSQYCDCTMAKPKEDCLKFREAGYDINGIYRLKAAGFNRPHVFCDQTTLGGGWTTFLRRQDGSVNFTQNWKPYKHGFGELTSEFWLGNEIIHGLTEPSVAPKKSELLINMRIKGQTRPTYAKYDTFQIGDEASKYILQFSGASGNASQLTGILNPDTFLTTQNNMKFSTYDQDNDKVNGNNCSTWIFGGVGWWFSNCGSTVLTNHYPKVYWRRPNVFADFVEMKVRRKV</sequence>
<dbReference type="InterPro" id="IPR037579">
    <property type="entry name" value="FIB_ANG-like"/>
</dbReference>
<dbReference type="EnsemblMetazoa" id="CLYHEMT020296.1">
    <property type="protein sequence ID" value="CLYHEMP020296.1"/>
    <property type="gene ID" value="CLYHEMG020296"/>
</dbReference>
<dbReference type="CDD" id="cd00087">
    <property type="entry name" value="FReD"/>
    <property type="match status" value="1"/>
</dbReference>
<dbReference type="GO" id="GO:0005577">
    <property type="term" value="C:fibrinogen complex"/>
    <property type="evidence" value="ECO:0007669"/>
    <property type="project" value="TreeGrafter"/>
</dbReference>
<dbReference type="GeneID" id="136820781"/>
<dbReference type="AlphaFoldDB" id="A0A7M6DPK0"/>
<evidence type="ECO:0000256" key="6">
    <source>
        <dbReference type="ARBA" id="ARBA00023180"/>
    </source>
</evidence>
<dbReference type="GO" id="GO:0005201">
    <property type="term" value="F:extracellular matrix structural constituent"/>
    <property type="evidence" value="ECO:0007669"/>
    <property type="project" value="TreeGrafter"/>
</dbReference>
<evidence type="ECO:0000313" key="10">
    <source>
        <dbReference type="Proteomes" id="UP000594262"/>
    </source>
</evidence>
<dbReference type="InterPro" id="IPR002181">
    <property type="entry name" value="Fibrinogen_a/b/g_C_dom"/>
</dbReference>
<evidence type="ECO:0000313" key="9">
    <source>
        <dbReference type="EnsemblMetazoa" id="CLYHEMP020296.1"/>
    </source>
</evidence>
<feature type="signal peptide" evidence="7">
    <location>
        <begin position="1"/>
        <end position="22"/>
    </location>
</feature>
<feature type="chain" id="PRO_5029764431" description="Fibrinogen C-terminal domain-containing protein" evidence="7">
    <location>
        <begin position="23"/>
        <end position="295"/>
    </location>
</feature>
<dbReference type="GO" id="GO:0030674">
    <property type="term" value="F:protein-macromolecule adaptor activity"/>
    <property type="evidence" value="ECO:0007669"/>
    <property type="project" value="TreeGrafter"/>
</dbReference>
<keyword evidence="10" id="KW-1185">Reference proteome</keyword>
<reference evidence="9" key="1">
    <citation type="submission" date="2021-01" db="UniProtKB">
        <authorList>
            <consortium name="EnsemblMetazoa"/>
        </authorList>
    </citation>
    <scope>IDENTIFICATION</scope>
</reference>
<dbReference type="Gene3D" id="3.90.215.10">
    <property type="entry name" value="Gamma Fibrinogen, chain A, domain 1"/>
    <property type="match status" value="1"/>
</dbReference>